<accession>A0A238UA73</accession>
<name>A0A238UA73_9FLAO</name>
<dbReference type="PROSITE" id="PS51257">
    <property type="entry name" value="PROKAR_LIPOPROTEIN"/>
    <property type="match status" value="1"/>
</dbReference>
<dbReference type="EMBL" id="LT899436">
    <property type="protein sequence ID" value="SNR16002.1"/>
    <property type="molecule type" value="Genomic_DNA"/>
</dbReference>
<feature type="signal peptide" evidence="1">
    <location>
        <begin position="1"/>
        <end position="22"/>
    </location>
</feature>
<reference evidence="2 3" key="1">
    <citation type="submission" date="2017-07" db="EMBL/GenBank/DDBJ databases">
        <authorList>
            <person name="Sun Z.S."/>
            <person name="Albrecht U."/>
            <person name="Echele G."/>
            <person name="Lee C.C."/>
        </authorList>
    </citation>
    <scope>NUCLEOTIDE SEQUENCE [LARGE SCALE GENOMIC DNA]</scope>
    <source>
        <strain evidence="3">type strain: KCTC 22618</strain>
    </source>
</reference>
<feature type="chain" id="PRO_5012963772" evidence="1">
    <location>
        <begin position="23"/>
        <end position="183"/>
    </location>
</feature>
<organism evidence="2 3">
    <name type="scientific">Tenacibaculum jejuense</name>
    <dbReference type="NCBI Taxonomy" id="584609"/>
    <lineage>
        <taxon>Bacteria</taxon>
        <taxon>Pseudomonadati</taxon>
        <taxon>Bacteroidota</taxon>
        <taxon>Flavobacteriia</taxon>
        <taxon>Flavobacteriales</taxon>
        <taxon>Flavobacteriaceae</taxon>
        <taxon>Tenacibaculum</taxon>
    </lineage>
</organism>
<proteinExistence type="predicted"/>
<evidence type="ECO:0000256" key="1">
    <source>
        <dbReference type="SAM" id="SignalP"/>
    </source>
</evidence>
<evidence type="ECO:0000313" key="2">
    <source>
        <dbReference type="EMBL" id="SNR16002.1"/>
    </source>
</evidence>
<sequence length="183" mass="19996">MKKTILFNALLFLIFISCSSSDDTVERIDDSSLNSLQFKMVSFNIDIPVDINNDGTFSTDLIAEGNPCGFYPFKVNDEGVVTHPYTSGISLEIETDINGVKKQVFTCGIAGALGLSYQIDGDDLVLINPNNDEISFIGKISADKKLITLTFPKAGIFKQYILKQDGSSQEYLGGAVAVYELIE</sequence>
<dbReference type="KEGG" id="tje:TJEJU_2317"/>
<keyword evidence="1" id="KW-0732">Signal</keyword>
<dbReference type="AlphaFoldDB" id="A0A238UA73"/>
<evidence type="ECO:0000313" key="3">
    <source>
        <dbReference type="Proteomes" id="UP000215214"/>
    </source>
</evidence>
<gene>
    <name evidence="2" type="ORF">TJEJU_2317</name>
</gene>
<keyword evidence="3" id="KW-1185">Reference proteome</keyword>
<dbReference type="OrthoDB" id="1442276at2"/>
<keyword evidence="2" id="KW-0449">Lipoprotein</keyword>
<protein>
    <submittedName>
        <fullName evidence="2">Probable lipoprotein</fullName>
    </submittedName>
</protein>
<dbReference type="RefSeq" id="WP_095072221.1">
    <property type="nucleotide sequence ID" value="NZ_LT899436.1"/>
</dbReference>
<dbReference type="Proteomes" id="UP000215214">
    <property type="component" value="Chromosome TJEJU"/>
</dbReference>